<evidence type="ECO:0000313" key="2">
    <source>
        <dbReference type="EMBL" id="BDD00658.1"/>
    </source>
</evidence>
<dbReference type="EMBL" id="AP025293">
    <property type="protein sequence ID" value="BDD00658.1"/>
    <property type="molecule type" value="Genomic_DNA"/>
</dbReference>
<dbReference type="Gene3D" id="1.50.10.140">
    <property type="match status" value="1"/>
</dbReference>
<evidence type="ECO:0000313" key="3">
    <source>
        <dbReference type="Proteomes" id="UP001354989"/>
    </source>
</evidence>
<sequence length="519" mass="58729">MLPIAGAWAKTDHLKLKAEGYDSHVDLQWQAVKGATAYQIFAREEGQKEFTLRAKTADLHYLDFVTDLGRNIALDYKVTPVVNGHALASSAVAHAAIHDFSDDQLVNMVQQYTFRYFWDYADAKTGLAWERNSDPKDAAIAIGGSGFGVMTIVVAAEHGWITREQAVARLTKITHFLKNAERYHGMWSHWYYASNGKTKAFSKYDDGGDLVESAFMAEGLLTVRQYFNKNNKSETALRNTITDLWEGMDWQWYTNGQKGLTWHWSKKYGFKMNFVIHGYNECLIAYILAESSPTHPITKAGYNTVWAGRNSVTHRNGNIYYGMSLPLGNKEHMGGPLFFAHYSYQGLDPRGLRDQYANYWEQNRRHTLINRAYCIDNPRGYAGYGENLWGLTASDLVPNGYGASAPNRDYGVIAPTAALSSMPYAPAESMKVLKNLYRNFGKDTFGKYGFYDAVKPALRGTSTPWVRKNYLAIDQGPIVNMMENYRSGLLWNNFMKNKEILKGLQKLGFTRHGKTIAVQ</sequence>
<accession>A0ABN6LG07</accession>
<dbReference type="Proteomes" id="UP001354989">
    <property type="component" value="Plasmid pPP1"/>
</dbReference>
<dbReference type="PIRSF" id="PIRSF028431">
    <property type="entry name" value="UCP028431"/>
    <property type="match status" value="1"/>
</dbReference>
<geneLocation type="plasmid" evidence="2 3">
    <name>pPP1</name>
</geneLocation>
<dbReference type="InterPro" id="IPR013783">
    <property type="entry name" value="Ig-like_fold"/>
</dbReference>
<feature type="domain" description="Glycoamylase-like" evidence="1">
    <location>
        <begin position="274"/>
        <end position="497"/>
    </location>
</feature>
<name>A0ABN6LG07_9BACT</name>
<gene>
    <name evidence="2" type="ORF">PEPS_29380</name>
</gene>
<protein>
    <recommendedName>
        <fullName evidence="1">Glycoamylase-like domain-containing protein</fullName>
    </recommendedName>
</protein>
<dbReference type="Pfam" id="PF10091">
    <property type="entry name" value="Glycoamylase"/>
    <property type="match status" value="1"/>
</dbReference>
<dbReference type="InterPro" id="IPR016883">
    <property type="entry name" value="UCP028431"/>
</dbReference>
<dbReference type="InterPro" id="IPR019282">
    <property type="entry name" value="Glycoamylase-like_cons_dom"/>
</dbReference>
<keyword evidence="3" id="KW-1185">Reference proteome</keyword>
<proteinExistence type="predicted"/>
<reference evidence="2 3" key="1">
    <citation type="submission" date="2021-12" db="EMBL/GenBank/DDBJ databases">
        <title>Genome sequencing of bacteria with rrn-lacking chromosome and rrn-plasmid.</title>
        <authorList>
            <person name="Anda M."/>
            <person name="Iwasaki W."/>
        </authorList>
    </citation>
    <scope>NUCLEOTIDE SEQUENCE [LARGE SCALE GENOMIC DNA]</scope>
    <source>
        <strain evidence="2 3">NBRC 101262</strain>
        <plasmid evidence="2 3">pPP1</plasmid>
    </source>
</reference>
<organism evidence="2 3">
    <name type="scientific">Persicobacter psychrovividus</name>
    <dbReference type="NCBI Taxonomy" id="387638"/>
    <lineage>
        <taxon>Bacteria</taxon>
        <taxon>Pseudomonadati</taxon>
        <taxon>Bacteroidota</taxon>
        <taxon>Cytophagia</taxon>
        <taxon>Cytophagales</taxon>
        <taxon>Persicobacteraceae</taxon>
        <taxon>Persicobacter</taxon>
    </lineage>
</organism>
<dbReference type="Gene3D" id="2.60.40.10">
    <property type="entry name" value="Immunoglobulins"/>
    <property type="match status" value="1"/>
</dbReference>
<keyword evidence="2" id="KW-0614">Plasmid</keyword>
<evidence type="ECO:0000259" key="1">
    <source>
        <dbReference type="Pfam" id="PF10091"/>
    </source>
</evidence>